<proteinExistence type="predicted"/>
<dbReference type="AlphaFoldDB" id="A0A0A8ZCA6"/>
<organism evidence="1">
    <name type="scientific">Arundo donax</name>
    <name type="common">Giant reed</name>
    <name type="synonym">Donax arundinaceus</name>
    <dbReference type="NCBI Taxonomy" id="35708"/>
    <lineage>
        <taxon>Eukaryota</taxon>
        <taxon>Viridiplantae</taxon>
        <taxon>Streptophyta</taxon>
        <taxon>Embryophyta</taxon>
        <taxon>Tracheophyta</taxon>
        <taxon>Spermatophyta</taxon>
        <taxon>Magnoliopsida</taxon>
        <taxon>Liliopsida</taxon>
        <taxon>Poales</taxon>
        <taxon>Poaceae</taxon>
        <taxon>PACMAD clade</taxon>
        <taxon>Arundinoideae</taxon>
        <taxon>Arundineae</taxon>
        <taxon>Arundo</taxon>
    </lineage>
</organism>
<reference evidence="1" key="2">
    <citation type="journal article" date="2015" name="Data Brief">
        <title>Shoot transcriptome of the giant reed, Arundo donax.</title>
        <authorList>
            <person name="Barrero R.A."/>
            <person name="Guerrero F.D."/>
            <person name="Moolhuijzen P."/>
            <person name="Goolsby J.A."/>
            <person name="Tidwell J."/>
            <person name="Bellgard S.E."/>
            <person name="Bellgard M.I."/>
        </authorList>
    </citation>
    <scope>NUCLEOTIDE SEQUENCE</scope>
    <source>
        <tissue evidence="1">Shoot tissue taken approximately 20 cm above the soil surface</tissue>
    </source>
</reference>
<accession>A0A0A8ZCA6</accession>
<reference evidence="1" key="1">
    <citation type="submission" date="2014-09" db="EMBL/GenBank/DDBJ databases">
        <authorList>
            <person name="Magalhaes I.L.F."/>
            <person name="Oliveira U."/>
            <person name="Santos F.R."/>
            <person name="Vidigal T.H.D.A."/>
            <person name="Brescovit A.D."/>
            <person name="Santos A.J."/>
        </authorList>
    </citation>
    <scope>NUCLEOTIDE SEQUENCE</scope>
    <source>
        <tissue evidence="1">Shoot tissue taken approximately 20 cm above the soil surface</tissue>
    </source>
</reference>
<protein>
    <submittedName>
        <fullName evidence="1">Uncharacterized protein</fullName>
    </submittedName>
</protein>
<name>A0A0A8ZCA6_ARUDO</name>
<evidence type="ECO:0000313" key="1">
    <source>
        <dbReference type="EMBL" id="JAD34370.1"/>
    </source>
</evidence>
<dbReference type="EMBL" id="GBRH01263525">
    <property type="protein sequence ID" value="JAD34370.1"/>
    <property type="molecule type" value="Transcribed_RNA"/>
</dbReference>
<sequence>MKTNCNGTNPNTRIIMAYVNTEEFVIAYI</sequence>